<dbReference type="RefSeq" id="WP_002621214.1">
    <property type="nucleotide sequence ID" value="NZ_ANAH02000007.1"/>
</dbReference>
<name>S9PHC7_CYSF2</name>
<proteinExistence type="predicted"/>
<accession>S9PHC7</accession>
<dbReference type="Proteomes" id="UP000011682">
    <property type="component" value="Unassembled WGS sequence"/>
</dbReference>
<dbReference type="EMBL" id="ANAH02000007">
    <property type="protein sequence ID" value="EPX62481.1"/>
    <property type="molecule type" value="Genomic_DNA"/>
</dbReference>
<keyword evidence="2" id="KW-1185">Reference proteome</keyword>
<reference evidence="1" key="1">
    <citation type="submission" date="2013-05" db="EMBL/GenBank/DDBJ databases">
        <title>Genome assembly of Cystobacter fuscus DSM 2262.</title>
        <authorList>
            <person name="Sharma G."/>
            <person name="Khatri I."/>
            <person name="Kaur C."/>
            <person name="Mayilraj S."/>
            <person name="Subramanian S."/>
        </authorList>
    </citation>
    <scope>NUCLEOTIDE SEQUENCE [LARGE SCALE GENOMIC DNA]</scope>
    <source>
        <strain evidence="1">DSM 2262</strain>
    </source>
</reference>
<evidence type="ECO:0000313" key="2">
    <source>
        <dbReference type="Proteomes" id="UP000011682"/>
    </source>
</evidence>
<gene>
    <name evidence="1" type="ORF">D187_008669</name>
</gene>
<organism evidence="1 2">
    <name type="scientific">Cystobacter fuscus (strain ATCC 25194 / DSM 2262 / NBRC 100088 / M29)</name>
    <dbReference type="NCBI Taxonomy" id="1242864"/>
    <lineage>
        <taxon>Bacteria</taxon>
        <taxon>Pseudomonadati</taxon>
        <taxon>Myxococcota</taxon>
        <taxon>Myxococcia</taxon>
        <taxon>Myxococcales</taxon>
        <taxon>Cystobacterineae</taxon>
        <taxon>Archangiaceae</taxon>
        <taxon>Cystobacter</taxon>
    </lineage>
</organism>
<sequence length="53" mass="6140">MTRLVERLNHEAITVALWQEKLCEGFQSLPGIESLHAVIVAWLERQFPRPVAR</sequence>
<evidence type="ECO:0000313" key="1">
    <source>
        <dbReference type="EMBL" id="EPX62481.1"/>
    </source>
</evidence>
<dbReference type="AlphaFoldDB" id="S9PHC7"/>
<protein>
    <submittedName>
        <fullName evidence="1">Uncharacterized protein</fullName>
    </submittedName>
</protein>
<comment type="caution">
    <text evidence="1">The sequence shown here is derived from an EMBL/GenBank/DDBJ whole genome shotgun (WGS) entry which is preliminary data.</text>
</comment>